<evidence type="ECO:0000313" key="1">
    <source>
        <dbReference type="EMBL" id="KDC53107.1"/>
    </source>
</evidence>
<protein>
    <submittedName>
        <fullName evidence="1">Uncharacterized protein</fullName>
    </submittedName>
</protein>
<reference evidence="1 2" key="1">
    <citation type="submission" date="2014-04" db="EMBL/GenBank/DDBJ databases">
        <title>Pseudoalteromonas galatheae sp. nov., isolated from a deep-sea polychaete near Canal Concepcion, Chile.</title>
        <authorList>
            <person name="Machado H.R."/>
            <person name="Gram L."/>
            <person name="Vynne N.G."/>
        </authorList>
    </citation>
    <scope>NUCLEOTIDE SEQUENCE [LARGE SCALE GENOMIC DNA]</scope>
    <source>
        <strain evidence="1 2">KMM216</strain>
    </source>
</reference>
<dbReference type="Proteomes" id="UP000027154">
    <property type="component" value="Unassembled WGS sequence"/>
</dbReference>
<organism evidence="1 2">
    <name type="scientific">Pseudoalteromonas fuliginea</name>
    <dbReference type="NCBI Taxonomy" id="1872678"/>
    <lineage>
        <taxon>Bacteria</taxon>
        <taxon>Pseudomonadati</taxon>
        <taxon>Pseudomonadota</taxon>
        <taxon>Gammaproteobacteria</taxon>
        <taxon>Alteromonadales</taxon>
        <taxon>Pseudoalteromonadaceae</taxon>
        <taxon>Pseudoalteromonas</taxon>
    </lineage>
</organism>
<gene>
    <name evidence="1" type="ORF">DC53_02115</name>
</gene>
<accession>A0ABD3YE62</accession>
<name>A0ABD3YE62_9GAMM</name>
<dbReference type="EMBL" id="JJNZ01000007">
    <property type="protein sequence ID" value="KDC53107.1"/>
    <property type="molecule type" value="Genomic_DNA"/>
</dbReference>
<dbReference type="AlphaFoldDB" id="A0ABD3YE62"/>
<evidence type="ECO:0000313" key="2">
    <source>
        <dbReference type="Proteomes" id="UP000027154"/>
    </source>
</evidence>
<sequence>MLISKYKMTKKLILLACIKNKIIKTSTLNDGCSLIADKLHLKEITLKNGLFDVNNKNSTTG</sequence>
<proteinExistence type="predicted"/>
<comment type="caution">
    <text evidence="1">The sequence shown here is derived from an EMBL/GenBank/DDBJ whole genome shotgun (WGS) entry which is preliminary data.</text>
</comment>